<evidence type="ECO:0000313" key="3">
    <source>
        <dbReference type="EMBL" id="EQD71282.1"/>
    </source>
</evidence>
<dbReference type="Pfam" id="PF00753">
    <property type="entry name" value="Lactamase_B"/>
    <property type="match status" value="1"/>
</dbReference>
<accession>T1BNA6</accession>
<dbReference type="EMBL" id="AUZY01002842">
    <property type="protein sequence ID" value="EQD71282.1"/>
    <property type="molecule type" value="Genomic_DNA"/>
</dbReference>
<name>T1BNA6_9ZZZZ</name>
<feature type="region of interest" description="Disordered" evidence="1">
    <location>
        <begin position="230"/>
        <end position="250"/>
    </location>
</feature>
<dbReference type="AlphaFoldDB" id="T1BNA6"/>
<evidence type="ECO:0000259" key="2">
    <source>
        <dbReference type="SMART" id="SM00849"/>
    </source>
</evidence>
<dbReference type="InterPro" id="IPR050855">
    <property type="entry name" value="NDM-1-like"/>
</dbReference>
<dbReference type="PANTHER" id="PTHR42951">
    <property type="entry name" value="METALLO-BETA-LACTAMASE DOMAIN-CONTAINING"/>
    <property type="match status" value="1"/>
</dbReference>
<dbReference type="CDD" id="cd07721">
    <property type="entry name" value="yflN-like_MBL-fold"/>
    <property type="match status" value="1"/>
</dbReference>
<evidence type="ECO:0000256" key="1">
    <source>
        <dbReference type="SAM" id="MobiDB-lite"/>
    </source>
</evidence>
<dbReference type="InterPro" id="IPR001279">
    <property type="entry name" value="Metallo-B-lactamas"/>
</dbReference>
<dbReference type="Gene3D" id="3.60.15.10">
    <property type="entry name" value="Ribonuclease Z/Hydroxyacylglutathione hydrolase-like"/>
    <property type="match status" value="1"/>
</dbReference>
<dbReference type="SUPFAM" id="SSF56281">
    <property type="entry name" value="Metallo-hydrolase/oxidoreductase"/>
    <property type="match status" value="1"/>
</dbReference>
<dbReference type="PANTHER" id="PTHR42951:SF17">
    <property type="entry name" value="METALLO-BETA-LACTAMASE DOMAIN-CONTAINING PROTEIN"/>
    <property type="match status" value="1"/>
</dbReference>
<reference evidence="3" key="1">
    <citation type="submission" date="2013-08" db="EMBL/GenBank/DDBJ databases">
        <authorList>
            <person name="Mendez C."/>
            <person name="Richter M."/>
            <person name="Ferrer M."/>
            <person name="Sanchez J."/>
        </authorList>
    </citation>
    <scope>NUCLEOTIDE SEQUENCE</scope>
</reference>
<feature type="domain" description="Metallo-beta-lactamase" evidence="2">
    <location>
        <begin position="25"/>
        <end position="207"/>
    </location>
</feature>
<dbReference type="InterPro" id="IPR036866">
    <property type="entry name" value="RibonucZ/Hydroxyglut_hydro"/>
</dbReference>
<dbReference type="SMART" id="SM00849">
    <property type="entry name" value="Lactamase_B"/>
    <property type="match status" value="1"/>
</dbReference>
<protein>
    <submittedName>
        <fullName evidence="3">Beta-lactamase domain-containing protein</fullName>
    </submittedName>
</protein>
<reference evidence="3" key="2">
    <citation type="journal article" date="2014" name="ISME J.">
        <title>Microbial stratification in low pH oxic and suboxic macroscopic growths along an acid mine drainage.</title>
        <authorList>
            <person name="Mendez-Garcia C."/>
            <person name="Mesa V."/>
            <person name="Sprenger R.R."/>
            <person name="Richter M."/>
            <person name="Diez M.S."/>
            <person name="Solano J."/>
            <person name="Bargiela R."/>
            <person name="Golyshina O.V."/>
            <person name="Manteca A."/>
            <person name="Ramos J.L."/>
            <person name="Gallego J.R."/>
            <person name="Llorente I."/>
            <person name="Martins Dos Santos V.A."/>
            <person name="Jensen O.N."/>
            <person name="Pelaez A.I."/>
            <person name="Sanchez J."/>
            <person name="Ferrer M."/>
        </authorList>
    </citation>
    <scope>NUCLEOTIDE SEQUENCE</scope>
</reference>
<organism evidence="3">
    <name type="scientific">mine drainage metagenome</name>
    <dbReference type="NCBI Taxonomy" id="410659"/>
    <lineage>
        <taxon>unclassified sequences</taxon>
        <taxon>metagenomes</taxon>
        <taxon>ecological metagenomes</taxon>
    </lineage>
</organism>
<gene>
    <name evidence="3" type="ORF">B1B_04546</name>
</gene>
<sequence length="250" mass="27269">MDQEPDRTIPGLPLARGLGWIDGPIANSFVLREGSSLYLIDAGYRERATPIVSALGSVGLTPRDLSFALLTHQHPDHMGGASFLRWAWGTKVACHASDQAAIQGQGPRTAPAWVRLFIRRPPVQVDRALRDGETIGPFTALHVPGHTPGSVAFYHAERKFLFTGDAVLAPGGRLTLPSRSSTFDPDQAIAALEKLAHLEVRLLLPGHGRPVSDVPGERLRTLFRERSARPVERQKTLFGPEGRPEMAPHL</sequence>
<comment type="caution">
    <text evidence="3">The sequence shown here is derived from an EMBL/GenBank/DDBJ whole genome shotgun (WGS) entry which is preliminary data.</text>
</comment>
<proteinExistence type="predicted"/>